<dbReference type="InterPro" id="IPR000742">
    <property type="entry name" value="EGF"/>
</dbReference>
<evidence type="ECO:0000256" key="10">
    <source>
        <dbReference type="ARBA" id="ARBA00023170"/>
    </source>
</evidence>
<dbReference type="InterPro" id="IPR018097">
    <property type="entry name" value="EGF_Ca-bd_CS"/>
</dbReference>
<evidence type="ECO:0000256" key="3">
    <source>
        <dbReference type="ARBA" id="ARBA00022583"/>
    </source>
</evidence>
<proteinExistence type="predicted"/>
<keyword evidence="4" id="KW-0812">Transmembrane</keyword>
<keyword evidence="7" id="KW-1133">Transmembrane helix</keyword>
<evidence type="ECO:0000256" key="4">
    <source>
        <dbReference type="ARBA" id="ARBA00022692"/>
    </source>
</evidence>
<dbReference type="FunFam" id="2.10.25.10:FF:000038">
    <property type="entry name" value="Fibrillin 2"/>
    <property type="match status" value="1"/>
</dbReference>
<dbReference type="PROSITE" id="PS01186">
    <property type="entry name" value="EGF_2"/>
    <property type="match status" value="5"/>
</dbReference>
<dbReference type="PANTHER" id="PTHR13802:SF52">
    <property type="entry name" value="MUCIN-4"/>
    <property type="match status" value="1"/>
</dbReference>
<evidence type="ECO:0000256" key="6">
    <source>
        <dbReference type="ARBA" id="ARBA00022737"/>
    </source>
</evidence>
<evidence type="ECO:0008006" key="18">
    <source>
        <dbReference type="Google" id="ProtNLM"/>
    </source>
</evidence>
<evidence type="ECO:0000256" key="7">
    <source>
        <dbReference type="ARBA" id="ARBA00022989"/>
    </source>
</evidence>
<dbReference type="AlphaFoldDB" id="A0AAD9P3A0"/>
<dbReference type="SUPFAM" id="SSF57184">
    <property type="entry name" value="Growth factor receptor domain"/>
    <property type="match status" value="2"/>
</dbReference>
<dbReference type="PROSITE" id="PS00022">
    <property type="entry name" value="EGF_1"/>
    <property type="match status" value="1"/>
</dbReference>
<keyword evidence="5" id="KW-0732">Signal</keyword>
<protein>
    <recommendedName>
        <fullName evidence="18">Mucin-like protein</fullName>
    </recommendedName>
</protein>
<name>A0AAD9P3A0_RIDPI</name>
<evidence type="ECO:0000256" key="5">
    <source>
        <dbReference type="ARBA" id="ARBA00022729"/>
    </source>
</evidence>
<dbReference type="PROSITE" id="PS01187">
    <property type="entry name" value="EGF_CA"/>
    <property type="match status" value="2"/>
</dbReference>
<dbReference type="PROSITE" id="PS50026">
    <property type="entry name" value="EGF_3"/>
    <property type="match status" value="1"/>
</dbReference>
<dbReference type="PROSITE" id="PS50856">
    <property type="entry name" value="AMOP"/>
    <property type="match status" value="1"/>
</dbReference>
<dbReference type="Pfam" id="PF14670">
    <property type="entry name" value="FXa_inhibition"/>
    <property type="match status" value="1"/>
</dbReference>
<accession>A0AAD9P3A0</accession>
<dbReference type="SMART" id="SM00723">
    <property type="entry name" value="AMOP"/>
    <property type="match status" value="1"/>
</dbReference>
<keyword evidence="17" id="KW-1185">Reference proteome</keyword>
<gene>
    <name evidence="16" type="ORF">NP493_169g05028</name>
</gene>
<dbReference type="PROSITE" id="PS51233">
    <property type="entry name" value="VWFD"/>
    <property type="match status" value="1"/>
</dbReference>
<evidence type="ECO:0000256" key="2">
    <source>
        <dbReference type="ARBA" id="ARBA00022536"/>
    </source>
</evidence>
<reference evidence="16" key="1">
    <citation type="journal article" date="2023" name="Mol. Biol. Evol.">
        <title>Third-Generation Sequencing Reveals the Adaptive Role of the Epigenome in Three Deep-Sea Polychaetes.</title>
        <authorList>
            <person name="Perez M."/>
            <person name="Aroh O."/>
            <person name="Sun Y."/>
            <person name="Lan Y."/>
            <person name="Juniper S.K."/>
            <person name="Young C.R."/>
            <person name="Angers B."/>
            <person name="Qian P.Y."/>
        </authorList>
    </citation>
    <scope>NUCLEOTIDE SEQUENCE</scope>
    <source>
        <strain evidence="16">R07B-5</strain>
    </source>
</reference>
<feature type="domain" description="AMOP" evidence="14">
    <location>
        <begin position="220"/>
        <end position="350"/>
    </location>
</feature>
<keyword evidence="11" id="KW-0325">Glycoprotein</keyword>
<dbReference type="InterPro" id="IPR001881">
    <property type="entry name" value="EGF-like_Ca-bd_dom"/>
</dbReference>
<dbReference type="InterPro" id="IPR009030">
    <property type="entry name" value="Growth_fac_rcpt_cys_sf"/>
</dbReference>
<dbReference type="SMART" id="SM00181">
    <property type="entry name" value="EGF"/>
    <property type="match status" value="8"/>
</dbReference>
<evidence type="ECO:0000259" key="13">
    <source>
        <dbReference type="PROSITE" id="PS50026"/>
    </source>
</evidence>
<dbReference type="Gene3D" id="2.10.25.10">
    <property type="entry name" value="Laminin"/>
    <property type="match status" value="6"/>
</dbReference>
<feature type="domain" description="VWFD" evidence="15">
    <location>
        <begin position="362"/>
        <end position="565"/>
    </location>
</feature>
<dbReference type="PANTHER" id="PTHR13802">
    <property type="entry name" value="MUCIN 4-RELATED"/>
    <property type="match status" value="1"/>
</dbReference>
<dbReference type="Pfam" id="PF00094">
    <property type="entry name" value="VWD"/>
    <property type="match status" value="1"/>
</dbReference>
<comment type="subcellular location">
    <subcellularLocation>
        <location evidence="1">Membrane</location>
        <topology evidence="1">Single-pass type I membrane protein</topology>
    </subcellularLocation>
</comment>
<keyword evidence="9" id="KW-1015">Disulfide bond</keyword>
<evidence type="ECO:0000259" key="15">
    <source>
        <dbReference type="PROSITE" id="PS51233"/>
    </source>
</evidence>
<organism evidence="16 17">
    <name type="scientific">Ridgeia piscesae</name>
    <name type="common">Tubeworm</name>
    <dbReference type="NCBI Taxonomy" id="27915"/>
    <lineage>
        <taxon>Eukaryota</taxon>
        <taxon>Metazoa</taxon>
        <taxon>Spiralia</taxon>
        <taxon>Lophotrochozoa</taxon>
        <taxon>Annelida</taxon>
        <taxon>Polychaeta</taxon>
        <taxon>Sedentaria</taxon>
        <taxon>Canalipalpata</taxon>
        <taxon>Sabellida</taxon>
        <taxon>Siboglinidae</taxon>
        <taxon>Ridgeia</taxon>
    </lineage>
</organism>
<dbReference type="GO" id="GO:0006897">
    <property type="term" value="P:endocytosis"/>
    <property type="evidence" value="ECO:0007669"/>
    <property type="project" value="UniProtKB-KW"/>
</dbReference>
<evidence type="ECO:0000256" key="9">
    <source>
        <dbReference type="ARBA" id="ARBA00023157"/>
    </source>
</evidence>
<dbReference type="InterPro" id="IPR051495">
    <property type="entry name" value="Epithelial_Barrier/Signaling"/>
</dbReference>
<dbReference type="InterPro" id="IPR003886">
    <property type="entry name" value="NIDO_dom"/>
</dbReference>
<dbReference type="GO" id="GO:0016020">
    <property type="term" value="C:membrane"/>
    <property type="evidence" value="ECO:0007669"/>
    <property type="project" value="UniProtKB-SubCell"/>
</dbReference>
<dbReference type="EMBL" id="JAODUO010000169">
    <property type="protein sequence ID" value="KAK2187345.1"/>
    <property type="molecule type" value="Genomic_DNA"/>
</dbReference>
<evidence type="ECO:0000256" key="8">
    <source>
        <dbReference type="ARBA" id="ARBA00023136"/>
    </source>
</evidence>
<feature type="domain" description="EGF-like" evidence="13">
    <location>
        <begin position="1032"/>
        <end position="1072"/>
    </location>
</feature>
<dbReference type="InterPro" id="IPR000152">
    <property type="entry name" value="EGF-type_Asp/Asn_hydroxyl_site"/>
</dbReference>
<keyword evidence="6" id="KW-0677">Repeat</keyword>
<dbReference type="GO" id="GO:0007160">
    <property type="term" value="P:cell-matrix adhesion"/>
    <property type="evidence" value="ECO:0007669"/>
    <property type="project" value="InterPro"/>
</dbReference>
<keyword evidence="8" id="KW-0472">Membrane</keyword>
<keyword evidence="3" id="KW-0254">Endocytosis</keyword>
<comment type="caution">
    <text evidence="12">Lacks conserved residue(s) required for the propagation of feature annotation.</text>
</comment>
<comment type="caution">
    <text evidence="16">The sequence shown here is derived from an EMBL/GenBank/DDBJ whole genome shotgun (WGS) entry which is preliminary data.</text>
</comment>
<keyword evidence="10" id="KW-0675">Receptor</keyword>
<dbReference type="InterPro" id="IPR026823">
    <property type="entry name" value="cEGF"/>
</dbReference>
<dbReference type="InterPro" id="IPR049883">
    <property type="entry name" value="NOTCH1_EGF-like"/>
</dbReference>
<dbReference type="Pfam" id="PF23263">
    <property type="entry name" value="C8-3_MUC4"/>
    <property type="match status" value="1"/>
</dbReference>
<dbReference type="SMART" id="SM00179">
    <property type="entry name" value="EGF_CA"/>
    <property type="match status" value="6"/>
</dbReference>
<evidence type="ECO:0000256" key="1">
    <source>
        <dbReference type="ARBA" id="ARBA00004479"/>
    </source>
</evidence>
<dbReference type="GO" id="GO:0005509">
    <property type="term" value="F:calcium ion binding"/>
    <property type="evidence" value="ECO:0007669"/>
    <property type="project" value="InterPro"/>
</dbReference>
<dbReference type="FunFam" id="2.10.25.10:FF:000009">
    <property type="entry name" value="Low-density lipoprotein receptor isoform 1"/>
    <property type="match status" value="1"/>
</dbReference>
<dbReference type="PROSITE" id="PS00010">
    <property type="entry name" value="ASX_HYDROXYL"/>
    <property type="match status" value="2"/>
</dbReference>
<evidence type="ECO:0000313" key="16">
    <source>
        <dbReference type="EMBL" id="KAK2187345.1"/>
    </source>
</evidence>
<evidence type="ECO:0000259" key="14">
    <source>
        <dbReference type="PROSITE" id="PS50856"/>
    </source>
</evidence>
<keyword evidence="2 12" id="KW-0245">EGF-like domain</keyword>
<evidence type="ECO:0000256" key="12">
    <source>
        <dbReference type="PROSITE-ProRule" id="PRU00076"/>
    </source>
</evidence>
<evidence type="ECO:0000313" key="17">
    <source>
        <dbReference type="Proteomes" id="UP001209878"/>
    </source>
</evidence>
<evidence type="ECO:0000256" key="11">
    <source>
        <dbReference type="ARBA" id="ARBA00023180"/>
    </source>
</evidence>
<dbReference type="CDD" id="cd00054">
    <property type="entry name" value="EGF_CA"/>
    <property type="match status" value="2"/>
</dbReference>
<dbReference type="Pfam" id="PF12662">
    <property type="entry name" value="cEGF"/>
    <property type="match status" value="2"/>
</dbReference>
<dbReference type="SUPFAM" id="SSF57196">
    <property type="entry name" value="EGF/Laminin"/>
    <property type="match status" value="1"/>
</dbReference>
<dbReference type="InterPro" id="IPR056619">
    <property type="entry name" value="C8-3_MUC4"/>
</dbReference>
<dbReference type="SMART" id="SM00539">
    <property type="entry name" value="NIDO"/>
    <property type="match status" value="1"/>
</dbReference>
<dbReference type="Pfam" id="PF06119">
    <property type="entry name" value="NIDO"/>
    <property type="match status" value="1"/>
</dbReference>
<dbReference type="Pfam" id="PF07645">
    <property type="entry name" value="EGF_CA"/>
    <property type="match status" value="1"/>
</dbReference>
<dbReference type="Proteomes" id="UP001209878">
    <property type="component" value="Unassembled WGS sequence"/>
</dbReference>
<dbReference type="InterPro" id="IPR005533">
    <property type="entry name" value="AMOP_dom"/>
</dbReference>
<dbReference type="InterPro" id="IPR001846">
    <property type="entry name" value="VWF_type-D"/>
</dbReference>
<dbReference type="SMART" id="SM00216">
    <property type="entry name" value="VWD"/>
    <property type="match status" value="1"/>
</dbReference>
<sequence>MVTKKLLLSHYKIYTNGYVTFGLDFDGRYPDRLNKNLLAHTKRKNARARGFAMLAPLWTDNDARHGDVYYHMYDLTQPESTSLEQARVMHAIRHATYDVTENGVMSVTDITWVMVITWSKVLPRSYYSSMYDSPNTFQLVIAYDPSRYQTFVMYIYKDMGWDNKFTFRRSMIGYFSYKYDDEKSLQLASSMTQMAFRLNKRIGNTGERGRYLFRVTSGRHVVNYNQKCSNWFANEMKRIWLVRYYWSWTMVCPCDLRLALMDTRWGFDWKQFYETEFERRCIYERMPWKQSTQECCYTPYGALIGTEDGRGGQTFFYHPRYERLHEKYDVLPKQWCCLFTDNCERFYHVRPIDYCWGYTPLFIGWFYGDPHIRTLDGFQYTFNGLGEYILIETTHGNFTLQGRTAKARDDNGTKTDATVFSAFAARDVDSDTVHVGMTPTGDGLVVVVRDTNVTDWFTAANVTDSNTDFTNLVITKKNLTRIEVTFKSEFTLSIGVNARQLDVTVGAPEKFKNHTKGLMGVFNGDPTDDLLPPGENAAPLSNTSSEKTIFKEFGEKWRIQKIDSLFYYALDESYSTFARTEFKPLFLEDVLVGMTTEERRNAEKTCGDNKECLFDFVVTGNRDAAAATLETHSKNEDDLVTLSNASPMITVSNVFNVTVGQDNALTVSTSDPDGDTVNIKLVANAPVGASFTGGVFKWNPVNMEPINISFLASDGKGGIAAVVVRVNLCNCSGHGQCLFDLLADGYELKQTFRIVQCNCSIGWEGDNCESDMDGCQDNPCTAGTICTDVSPAEQVASGKSHNCSECPAGTEDNEGICLPTNECDPENQSHDCEQICIDQDKGFTCTCHDGYRLQDNQKNCTDIDECVEGTSGCEQVCENTIGSYVCSCVDGYKLNVNNETCLIVSGNEALCKQMNCSYGCKKNGTNTYACFCQSGFTLAADGHSCKDIDECSVNNGRCDHVCSNFDGGFNCSCNIGFQLMSDKKGCKTCPRGMWGQDCLRDCECRDIDTECNVTTGCAECPDGFQGGDCREDIDECTVNNPCDEHANCNNTIGTFKCVCHAGYTQYNATVCEGTVPSRYELHS</sequence>